<accession>A0A6C0KQB8</accession>
<dbReference type="EMBL" id="MN740942">
    <property type="protein sequence ID" value="QHU18910.1"/>
    <property type="molecule type" value="Genomic_DNA"/>
</dbReference>
<proteinExistence type="predicted"/>
<feature type="region of interest" description="Disordered" evidence="1">
    <location>
        <begin position="384"/>
        <end position="419"/>
    </location>
</feature>
<reference evidence="2" key="1">
    <citation type="journal article" date="2020" name="Nature">
        <title>Giant virus diversity and host interactions through global metagenomics.</title>
        <authorList>
            <person name="Schulz F."/>
            <person name="Roux S."/>
            <person name="Paez-Espino D."/>
            <person name="Jungbluth S."/>
            <person name="Walsh D.A."/>
            <person name="Denef V.J."/>
            <person name="McMahon K.D."/>
            <person name="Konstantinidis K.T."/>
            <person name="Eloe-Fadrosh E.A."/>
            <person name="Kyrpides N.C."/>
            <person name="Woyke T."/>
        </authorList>
    </citation>
    <scope>NUCLEOTIDE SEQUENCE</scope>
    <source>
        <strain evidence="2">GVMAG-S-3300013006-158</strain>
    </source>
</reference>
<organism evidence="2">
    <name type="scientific">viral metagenome</name>
    <dbReference type="NCBI Taxonomy" id="1070528"/>
    <lineage>
        <taxon>unclassified sequences</taxon>
        <taxon>metagenomes</taxon>
        <taxon>organismal metagenomes</taxon>
    </lineage>
</organism>
<evidence type="ECO:0000313" key="2">
    <source>
        <dbReference type="EMBL" id="QHU18910.1"/>
    </source>
</evidence>
<dbReference type="AlphaFoldDB" id="A0A6C0KQB8"/>
<sequence>MFAFLALLFVLIVIYLFTSSNKTHEGFNPVNTSPSHKVNIPVNVIPPAIPPPPARSVEDSNVKPSEIPGSIPIAPYEQIASMSPLPYQDTTLIKANRQQLVSMLELVKGFLAFEAQELSERSDPTIQLPLNTARGDFHTLQSEVEVLNRNPGLQPTITLSHLNEIASNLAYLQREVRLIGAAGPIQGPIYEFTQPVDVKGALEGFQDTANSGQIATPEDLSNFIARISSEIVRLSASGTTDPIIQARITALTGMKSNIQTIVDQVKTGALMPVEIPIMKKDLESSFPILGKPDQPLPQIIKTLGLPPALGNLLPPNLQNDPNTMREINKLVDKYADTVVNGVSASFEVKYTSPREAEKAQAAQSTLCKTGFPSMADLENVTNAKFVPDGGKAPVTDPLAPTPMEEGRAPRQPTGPSPFDWKQRAKEIESQVKKRGLKPSDFGIMNGKDKVSNDFSWKGYARMICSRLQTTMDPSLPETCGCPPMDWKGWHIAK</sequence>
<name>A0A6C0KQB8_9ZZZZ</name>
<protein>
    <submittedName>
        <fullName evidence="2">Uncharacterized protein</fullName>
    </submittedName>
</protein>
<evidence type="ECO:0000256" key="1">
    <source>
        <dbReference type="SAM" id="MobiDB-lite"/>
    </source>
</evidence>